<evidence type="ECO:0000256" key="4">
    <source>
        <dbReference type="ARBA" id="ARBA00011268"/>
    </source>
</evidence>
<comment type="similarity">
    <text evidence="3 13">Belongs to the germin family.</text>
</comment>
<dbReference type="SMART" id="SM00835">
    <property type="entry name" value="Cupin_1"/>
    <property type="match status" value="1"/>
</dbReference>
<evidence type="ECO:0000256" key="1">
    <source>
        <dbReference type="ARBA" id="ARBA00003629"/>
    </source>
</evidence>
<dbReference type="InterPro" id="IPR011051">
    <property type="entry name" value="RmlC_Cupin_sf"/>
</dbReference>
<evidence type="ECO:0000256" key="12">
    <source>
        <dbReference type="PIRSR" id="PIRSR601929-2"/>
    </source>
</evidence>
<keyword evidence="6 13" id="KW-0964">Secreted</keyword>
<feature type="binding site" evidence="11">
    <location>
        <position position="107"/>
    </location>
    <ligand>
        <name>oxalate</name>
        <dbReference type="ChEBI" id="CHEBI:30623"/>
    </ligand>
</feature>
<feature type="chain" id="PRO_5019612526" description="Germin-like protein" evidence="13">
    <location>
        <begin position="27"/>
        <end position="209"/>
    </location>
</feature>
<keyword evidence="7 11" id="KW-0479">Metal-binding</keyword>
<evidence type="ECO:0000256" key="10">
    <source>
        <dbReference type="ARBA" id="ARBA00023211"/>
    </source>
</evidence>
<keyword evidence="8 13" id="KW-0732">Signal</keyword>
<feature type="binding site" evidence="11">
    <location>
        <position position="102"/>
    </location>
    <ligand>
        <name>oxalate</name>
        <dbReference type="ChEBI" id="CHEBI:30623"/>
    </ligand>
</feature>
<feature type="binding site" evidence="11">
    <location>
        <position position="97"/>
    </location>
    <ligand>
        <name>oxalate</name>
        <dbReference type="ChEBI" id="CHEBI:30623"/>
    </ligand>
</feature>
<name>A0A2N9GZX5_FAGSY</name>
<feature type="binding site" evidence="12">
    <location>
        <position position="102"/>
    </location>
    <ligand>
        <name>Mn(2+)</name>
        <dbReference type="ChEBI" id="CHEBI:29035"/>
    </ligand>
</feature>
<keyword evidence="10 11" id="KW-0464">Manganese</keyword>
<evidence type="ECO:0000313" key="15">
    <source>
        <dbReference type="EMBL" id="SPD05103.1"/>
    </source>
</evidence>
<evidence type="ECO:0000256" key="11">
    <source>
        <dbReference type="PIRSR" id="PIRSR601929-1"/>
    </source>
</evidence>
<dbReference type="EMBL" id="OIVN01002617">
    <property type="protein sequence ID" value="SPD05103.1"/>
    <property type="molecule type" value="Genomic_DNA"/>
</dbReference>
<dbReference type="InterPro" id="IPR006045">
    <property type="entry name" value="Cupin_1"/>
</dbReference>
<feature type="binding site" evidence="12">
    <location>
        <position position="146"/>
    </location>
    <ligand>
        <name>Mn(2+)</name>
        <dbReference type="ChEBI" id="CHEBI:29035"/>
    </ligand>
</feature>
<keyword evidence="9" id="KW-0325">Glycoprotein</keyword>
<dbReference type="Gene3D" id="2.60.120.10">
    <property type="entry name" value="Jelly Rolls"/>
    <property type="match status" value="1"/>
</dbReference>
<dbReference type="GO" id="GO:0048046">
    <property type="term" value="C:apoplast"/>
    <property type="evidence" value="ECO:0007669"/>
    <property type="project" value="UniProtKB-SubCell"/>
</dbReference>
<dbReference type="AlphaFoldDB" id="A0A2N9GZX5"/>
<dbReference type="PANTHER" id="PTHR31238">
    <property type="entry name" value="GERMIN-LIKE PROTEIN SUBFAMILY 3 MEMBER 3"/>
    <property type="match status" value="1"/>
</dbReference>
<dbReference type="Pfam" id="PF00190">
    <property type="entry name" value="Cupin_1"/>
    <property type="match status" value="1"/>
</dbReference>
<keyword evidence="5 13" id="KW-0052">Apoplast</keyword>
<comment type="function">
    <text evidence="1">May play a role in plant defense. Probably has no oxalate oxidase activity even if the active site is conserved.</text>
</comment>
<feature type="binding site" evidence="12">
    <location>
        <position position="100"/>
    </location>
    <ligand>
        <name>Mn(2+)</name>
        <dbReference type="ChEBI" id="CHEBI:29035"/>
    </ligand>
</feature>
<evidence type="ECO:0000256" key="3">
    <source>
        <dbReference type="ARBA" id="ARBA00007456"/>
    </source>
</evidence>
<protein>
    <recommendedName>
        <fullName evidence="13">Germin-like protein</fullName>
    </recommendedName>
</protein>
<feature type="binding site" evidence="12">
    <location>
        <position position="107"/>
    </location>
    <ligand>
        <name>Mn(2+)</name>
        <dbReference type="ChEBI" id="CHEBI:29035"/>
    </ligand>
</feature>
<evidence type="ECO:0000256" key="5">
    <source>
        <dbReference type="ARBA" id="ARBA00022523"/>
    </source>
</evidence>
<evidence type="ECO:0000256" key="13">
    <source>
        <dbReference type="RuleBase" id="RU366015"/>
    </source>
</evidence>
<evidence type="ECO:0000256" key="7">
    <source>
        <dbReference type="ARBA" id="ARBA00022723"/>
    </source>
</evidence>
<evidence type="ECO:0000256" key="6">
    <source>
        <dbReference type="ARBA" id="ARBA00022525"/>
    </source>
</evidence>
<dbReference type="InterPro" id="IPR001929">
    <property type="entry name" value="Germin"/>
</dbReference>
<gene>
    <name evidence="15" type="ORF">FSB_LOCUS32985</name>
</gene>
<proteinExistence type="inferred from homology"/>
<accession>A0A2N9GZX5</accession>
<organism evidence="15">
    <name type="scientific">Fagus sylvatica</name>
    <name type="common">Beechnut</name>
    <dbReference type="NCBI Taxonomy" id="28930"/>
    <lineage>
        <taxon>Eukaryota</taxon>
        <taxon>Viridiplantae</taxon>
        <taxon>Streptophyta</taxon>
        <taxon>Embryophyta</taxon>
        <taxon>Tracheophyta</taxon>
        <taxon>Spermatophyta</taxon>
        <taxon>Magnoliopsida</taxon>
        <taxon>eudicotyledons</taxon>
        <taxon>Gunneridae</taxon>
        <taxon>Pentapetalae</taxon>
        <taxon>rosids</taxon>
        <taxon>fabids</taxon>
        <taxon>Fagales</taxon>
        <taxon>Fagaceae</taxon>
        <taxon>Fagus</taxon>
    </lineage>
</organism>
<dbReference type="FunFam" id="2.60.120.10:FF:000098">
    <property type="entry name" value="Germin-like protein 9-3"/>
    <property type="match status" value="1"/>
</dbReference>
<evidence type="ECO:0000256" key="8">
    <source>
        <dbReference type="ARBA" id="ARBA00022729"/>
    </source>
</evidence>
<feature type="domain" description="Cupin type-1" evidence="14">
    <location>
        <begin position="55"/>
        <end position="199"/>
    </location>
</feature>
<dbReference type="InterPro" id="IPR014710">
    <property type="entry name" value="RmlC-like_jellyroll"/>
</dbReference>
<evidence type="ECO:0000259" key="14">
    <source>
        <dbReference type="SMART" id="SM00835"/>
    </source>
</evidence>
<dbReference type="CDD" id="cd02241">
    <property type="entry name" value="cupin_OxOx"/>
    <property type="match status" value="1"/>
</dbReference>
<dbReference type="SUPFAM" id="SSF51182">
    <property type="entry name" value="RmlC-like cupins"/>
    <property type="match status" value="1"/>
</dbReference>
<dbReference type="PRINTS" id="PR00325">
    <property type="entry name" value="GERMIN"/>
</dbReference>
<comment type="subunit">
    <text evidence="4">Oligomer (believed to be a pentamer but probably hexamer).</text>
</comment>
<dbReference type="GO" id="GO:0030145">
    <property type="term" value="F:manganese ion binding"/>
    <property type="evidence" value="ECO:0007669"/>
    <property type="project" value="UniProtKB-UniRule"/>
</dbReference>
<comment type="subcellular location">
    <subcellularLocation>
        <location evidence="2 13">Secreted</location>
        <location evidence="2 13">Extracellular space</location>
        <location evidence="2 13">Apoplast</location>
    </subcellularLocation>
</comment>
<evidence type="ECO:0000256" key="2">
    <source>
        <dbReference type="ARBA" id="ARBA00004271"/>
    </source>
</evidence>
<reference evidence="15" key="1">
    <citation type="submission" date="2018-02" db="EMBL/GenBank/DDBJ databases">
        <authorList>
            <person name="Cohen D.B."/>
            <person name="Kent A.D."/>
        </authorList>
    </citation>
    <scope>NUCLEOTIDE SEQUENCE</scope>
</reference>
<sequence>MALKTFKHELIFKLVISFAIFQTVIGGDPDILSDFIVPPNVTILDSNFFTFTGMRTLLGAPPPTVFKVSKASIAEFPALTGQSVSVAVLQFPAGSVNPPHTHPRSAELLFLLDGSLQVGFVDTKNKLFTQTLQTGDLFVFPKGLVHYQYNNNANNSAIAVSAFGSANAGTVSVPNTVFTTSIDDGILAKSFNTDIGTIQKIKAGLVPKA</sequence>
<evidence type="ECO:0000256" key="9">
    <source>
        <dbReference type="ARBA" id="ARBA00023180"/>
    </source>
</evidence>
<feature type="signal peptide" evidence="13">
    <location>
        <begin position="1"/>
        <end position="26"/>
    </location>
</feature>